<dbReference type="EMBL" id="JACSDZ010000006">
    <property type="protein sequence ID" value="KAF7401399.1"/>
    <property type="molecule type" value="Genomic_DNA"/>
</dbReference>
<protein>
    <submittedName>
        <fullName evidence="2">Uncharacterized protein</fullName>
    </submittedName>
</protein>
<evidence type="ECO:0000313" key="2">
    <source>
        <dbReference type="EMBL" id="KAF7401399.1"/>
    </source>
</evidence>
<accession>A0A834KAM6</accession>
<evidence type="ECO:0000256" key="1">
    <source>
        <dbReference type="SAM" id="MobiDB-lite"/>
    </source>
</evidence>
<gene>
    <name evidence="2" type="ORF">HZH68_007219</name>
</gene>
<reference evidence="2" key="1">
    <citation type="journal article" date="2020" name="G3 (Bethesda)">
        <title>High-Quality Assemblies for Three Invasive Social Wasps from the &lt;i&gt;Vespula&lt;/i&gt; Genus.</title>
        <authorList>
            <person name="Harrop T.W.R."/>
            <person name="Guhlin J."/>
            <person name="McLaughlin G.M."/>
            <person name="Permina E."/>
            <person name="Stockwell P."/>
            <person name="Gilligan J."/>
            <person name="Le Lec M.F."/>
            <person name="Gruber M.A.M."/>
            <person name="Quinn O."/>
            <person name="Lovegrove M."/>
            <person name="Duncan E.J."/>
            <person name="Remnant E.J."/>
            <person name="Van Eeckhoven J."/>
            <person name="Graham B."/>
            <person name="Knapp R.A."/>
            <person name="Langford K.W."/>
            <person name="Kronenberg Z."/>
            <person name="Press M.O."/>
            <person name="Eacker S.M."/>
            <person name="Wilson-Rankin E.E."/>
            <person name="Purcell J."/>
            <person name="Lester P.J."/>
            <person name="Dearden P.K."/>
        </authorList>
    </citation>
    <scope>NUCLEOTIDE SEQUENCE</scope>
    <source>
        <strain evidence="2">Linc-1</strain>
    </source>
</reference>
<name>A0A834KAM6_VESGE</name>
<dbReference type="Proteomes" id="UP000617340">
    <property type="component" value="Unassembled WGS sequence"/>
</dbReference>
<dbReference type="AlphaFoldDB" id="A0A834KAM6"/>
<evidence type="ECO:0000313" key="3">
    <source>
        <dbReference type="Proteomes" id="UP000617340"/>
    </source>
</evidence>
<comment type="caution">
    <text evidence="2">The sequence shown here is derived from an EMBL/GenBank/DDBJ whole genome shotgun (WGS) entry which is preliminary data.</text>
</comment>
<proteinExistence type="predicted"/>
<keyword evidence="3" id="KW-1185">Reference proteome</keyword>
<sequence length="79" mass="7935">MIMLNKEIKVIPLYEFKLGHNAVHATCNINNALMNELVGEGGEGGVGRDGGGDGEGDGGGGGGGDEVKPFLSYASSTGP</sequence>
<feature type="region of interest" description="Disordered" evidence="1">
    <location>
        <begin position="41"/>
        <end position="79"/>
    </location>
</feature>
<organism evidence="2 3">
    <name type="scientific">Vespula germanica</name>
    <name type="common">German yellow jacket</name>
    <name type="synonym">Paravespula germanica</name>
    <dbReference type="NCBI Taxonomy" id="30212"/>
    <lineage>
        <taxon>Eukaryota</taxon>
        <taxon>Metazoa</taxon>
        <taxon>Ecdysozoa</taxon>
        <taxon>Arthropoda</taxon>
        <taxon>Hexapoda</taxon>
        <taxon>Insecta</taxon>
        <taxon>Pterygota</taxon>
        <taxon>Neoptera</taxon>
        <taxon>Endopterygota</taxon>
        <taxon>Hymenoptera</taxon>
        <taxon>Apocrita</taxon>
        <taxon>Aculeata</taxon>
        <taxon>Vespoidea</taxon>
        <taxon>Vespidae</taxon>
        <taxon>Vespinae</taxon>
        <taxon>Vespula</taxon>
    </lineage>
</organism>